<protein>
    <recommendedName>
        <fullName evidence="3">HTH araC/xylS-type domain-containing protein</fullName>
    </recommendedName>
</protein>
<proteinExistence type="predicted"/>
<dbReference type="InterPro" id="IPR009594">
    <property type="entry name" value="Tscrpt_reg_HTH_AraC_N"/>
</dbReference>
<dbReference type="PANTHER" id="PTHR43436:SF1">
    <property type="entry name" value="TRANSCRIPTIONAL REGULATORY PROTEIN"/>
    <property type="match status" value="1"/>
</dbReference>
<dbReference type="SUPFAM" id="SSF46689">
    <property type="entry name" value="Homeodomain-like"/>
    <property type="match status" value="2"/>
</dbReference>
<feature type="domain" description="HTH araC/xylS-type" evidence="3">
    <location>
        <begin position="56"/>
        <end position="154"/>
    </location>
</feature>
<dbReference type="InterPro" id="IPR009057">
    <property type="entry name" value="Homeodomain-like_sf"/>
</dbReference>
<evidence type="ECO:0000256" key="2">
    <source>
        <dbReference type="ARBA" id="ARBA00023163"/>
    </source>
</evidence>
<evidence type="ECO:0000259" key="3">
    <source>
        <dbReference type="PROSITE" id="PS01124"/>
    </source>
</evidence>
<keyword evidence="5" id="KW-1185">Reference proteome</keyword>
<comment type="caution">
    <text evidence="4">The sequence shown here is derived from an EMBL/GenBank/DDBJ whole genome shotgun (WGS) entry which is preliminary data.</text>
</comment>
<name>A0ABQ0ZDR4_9HYPH</name>
<dbReference type="InterPro" id="IPR018060">
    <property type="entry name" value="HTH_AraC"/>
</dbReference>
<sequence>MLSAFARLLRLLDSSDDARFLRPLVLQEIYYQLAKMGLGNILAQFASAGTRLSQLGKATAWIKSNYREHMSVEALADLVGMSLSSFHRHFKAVTLMTPLQYRTQVRLQEARRMLLTERISAGQAAAAVGYDSQSQFSRDYKRMFGAPPYHDAAKLLRAS</sequence>
<dbReference type="SMART" id="SM00342">
    <property type="entry name" value="HTH_ARAC"/>
    <property type="match status" value="1"/>
</dbReference>
<gene>
    <name evidence="4" type="ORF">RsS93_62940</name>
</gene>
<keyword evidence="2" id="KW-0804">Transcription</keyword>
<accession>A0ABQ0ZDR4</accession>
<dbReference type="PANTHER" id="PTHR43436">
    <property type="entry name" value="ARAC-FAMILY TRANSCRIPTIONAL REGULATOR"/>
    <property type="match status" value="1"/>
</dbReference>
<dbReference type="PROSITE" id="PS01124">
    <property type="entry name" value="HTH_ARAC_FAMILY_2"/>
    <property type="match status" value="1"/>
</dbReference>
<reference evidence="4 5" key="1">
    <citation type="journal article" date="2020" name="Genome Biol. Evol.">
        <title>Rhizobium dioscoreae sp. nov., a plant growth-promoting bacterium isolated from yam (Dioscorea species).</title>
        <authorList>
            <person name="Ouyabe M."/>
            <person name="Tanaka N."/>
            <person name="Shiwa Y."/>
            <person name="Fujita N."/>
            <person name="Kikuno H."/>
            <person name="Babil P."/>
            <person name="Shiwachi H."/>
        </authorList>
    </citation>
    <scope>NUCLEOTIDE SEQUENCE [LARGE SCALE GENOMIC DNA]</scope>
    <source>
        <strain evidence="4 5">S-93</strain>
    </source>
</reference>
<evidence type="ECO:0000313" key="5">
    <source>
        <dbReference type="Proteomes" id="UP000390335"/>
    </source>
</evidence>
<keyword evidence="1" id="KW-0805">Transcription regulation</keyword>
<dbReference type="Pfam" id="PF12833">
    <property type="entry name" value="HTH_18"/>
    <property type="match status" value="1"/>
</dbReference>
<evidence type="ECO:0000256" key="1">
    <source>
        <dbReference type="ARBA" id="ARBA00023015"/>
    </source>
</evidence>
<dbReference type="Gene3D" id="1.10.10.60">
    <property type="entry name" value="Homeodomain-like"/>
    <property type="match status" value="2"/>
</dbReference>
<dbReference type="Pfam" id="PF06719">
    <property type="entry name" value="AraC_N"/>
    <property type="match status" value="1"/>
</dbReference>
<organism evidence="4 5">
    <name type="scientific">Rhizobium dioscoreae</name>
    <dbReference type="NCBI Taxonomy" id="2653122"/>
    <lineage>
        <taxon>Bacteria</taxon>
        <taxon>Pseudomonadati</taxon>
        <taxon>Pseudomonadota</taxon>
        <taxon>Alphaproteobacteria</taxon>
        <taxon>Hyphomicrobiales</taxon>
        <taxon>Rhizobiaceae</taxon>
        <taxon>Rhizobium/Agrobacterium group</taxon>
        <taxon>Rhizobium</taxon>
    </lineage>
</organism>
<dbReference type="Proteomes" id="UP000390335">
    <property type="component" value="Unassembled WGS sequence"/>
</dbReference>
<evidence type="ECO:0000313" key="4">
    <source>
        <dbReference type="EMBL" id="GES53680.1"/>
    </source>
</evidence>
<dbReference type="EMBL" id="BLAJ01000024">
    <property type="protein sequence ID" value="GES53680.1"/>
    <property type="molecule type" value="Genomic_DNA"/>
</dbReference>